<keyword evidence="7" id="KW-0999">Mitochondrion inner membrane</keyword>
<evidence type="ECO:0000256" key="13">
    <source>
        <dbReference type="ARBA" id="ARBA00023128"/>
    </source>
</evidence>
<keyword evidence="13 16" id="KW-0496">Mitochondrion</keyword>
<feature type="transmembrane region" description="Helical" evidence="16">
    <location>
        <begin position="303"/>
        <end position="321"/>
    </location>
</feature>
<keyword evidence="8" id="KW-1278">Translocase</keyword>
<evidence type="ECO:0000256" key="4">
    <source>
        <dbReference type="ARBA" id="ARBA00022448"/>
    </source>
</evidence>
<evidence type="ECO:0000256" key="9">
    <source>
        <dbReference type="ARBA" id="ARBA00022982"/>
    </source>
</evidence>
<comment type="function">
    <text evidence="16">Core subunit of the mitochondrial membrane respiratory chain NADH dehydrogenase (Complex I) which catalyzes electron transfer from NADH through the respiratory chain, using ubiquinone as an electron acceptor. Essential for the catalytic activity and assembly of complex I.</text>
</comment>
<dbReference type="Pfam" id="PF06455">
    <property type="entry name" value="NADH5_C"/>
    <property type="match status" value="1"/>
</dbReference>
<dbReference type="GO" id="GO:0003954">
    <property type="term" value="F:NADH dehydrogenase activity"/>
    <property type="evidence" value="ECO:0007669"/>
    <property type="project" value="TreeGrafter"/>
</dbReference>
<feature type="domain" description="NADH-Ubiquinone oxidoreductase (complex I) chain 5 N-terminal" evidence="18">
    <location>
        <begin position="43"/>
        <end position="91"/>
    </location>
</feature>
<feature type="transmembrane region" description="Helical" evidence="16">
    <location>
        <begin position="488"/>
        <end position="515"/>
    </location>
</feature>
<feature type="transmembrane region" description="Helical" evidence="16">
    <location>
        <begin position="521"/>
        <end position="537"/>
    </location>
</feature>
<evidence type="ECO:0000256" key="11">
    <source>
        <dbReference type="ARBA" id="ARBA00023027"/>
    </source>
</evidence>
<reference evidence="20" key="1">
    <citation type="journal article" date="2014" name="Mitochondrial DNA">
        <title>The complete mitochondrial genomes of two chiton species (Sypharochiton pelliserpentis and Sypharochiton sinclairi) obtained using Illumina next generation sequencing.</title>
        <authorList>
            <person name="Veale A.J."/>
            <person name="Williams L."/>
            <person name="Tsai P."/>
            <person name="Thakur V."/>
            <person name="Lavery S."/>
        </authorList>
    </citation>
    <scope>NUCLEOTIDE SEQUENCE</scope>
</reference>
<feature type="transmembrane region" description="Helical" evidence="16">
    <location>
        <begin position="376"/>
        <end position="398"/>
    </location>
</feature>
<dbReference type="InterPro" id="IPR001750">
    <property type="entry name" value="ND/Mrp_TM"/>
</dbReference>
<proteinExistence type="inferred from homology"/>
<evidence type="ECO:0000259" key="17">
    <source>
        <dbReference type="Pfam" id="PF00361"/>
    </source>
</evidence>
<feature type="transmembrane region" description="Helical" evidence="16">
    <location>
        <begin position="215"/>
        <end position="235"/>
    </location>
</feature>
<keyword evidence="4 16" id="KW-0813">Transport</keyword>
<feature type="domain" description="NADH dehydrogenase subunit 5 C-terminal" evidence="19">
    <location>
        <begin position="392"/>
        <end position="564"/>
    </location>
</feature>
<keyword evidence="12 16" id="KW-0830">Ubiquinone</keyword>
<dbReference type="Pfam" id="PF00662">
    <property type="entry name" value="Proton_antipo_N"/>
    <property type="match status" value="1"/>
</dbReference>
<dbReference type="PRINTS" id="PR01434">
    <property type="entry name" value="NADHDHGNASE5"/>
</dbReference>
<dbReference type="InterPro" id="IPR010934">
    <property type="entry name" value="NADH_DH_su5_C"/>
</dbReference>
<feature type="transmembrane region" description="Helical" evidence="16">
    <location>
        <begin position="549"/>
        <end position="571"/>
    </location>
</feature>
<feature type="transmembrane region" description="Helical" evidence="16">
    <location>
        <begin position="418"/>
        <end position="442"/>
    </location>
</feature>
<keyword evidence="6 16" id="KW-0812">Transmembrane</keyword>
<evidence type="ECO:0000313" key="20">
    <source>
        <dbReference type="EMBL" id="AHZ60665.1"/>
    </source>
</evidence>
<keyword evidence="5" id="KW-0679">Respiratory chain</keyword>
<geneLocation type="mitochondrion" evidence="20"/>
<organism evidence="20">
    <name type="scientific">Sypharochiton sinclairi</name>
    <dbReference type="NCBI Taxonomy" id="1117399"/>
    <lineage>
        <taxon>Eukaryota</taxon>
        <taxon>Metazoa</taxon>
        <taxon>Spiralia</taxon>
        <taxon>Lophotrochozoa</taxon>
        <taxon>Mollusca</taxon>
        <taxon>Polyplacophora</taxon>
        <taxon>Neoloricata</taxon>
        <taxon>Chitonida</taxon>
        <taxon>Chitonina</taxon>
        <taxon>Chitonidae</taxon>
        <taxon>Chitoninae</taxon>
        <taxon>Sypharochiton</taxon>
    </lineage>
</organism>
<feature type="transmembrane region" description="Helical" evidence="16">
    <location>
        <begin position="271"/>
        <end position="297"/>
    </location>
</feature>
<dbReference type="GO" id="GO:0005743">
    <property type="term" value="C:mitochondrial inner membrane"/>
    <property type="evidence" value="ECO:0007669"/>
    <property type="project" value="UniProtKB-SubCell"/>
</dbReference>
<dbReference type="InterPro" id="IPR001516">
    <property type="entry name" value="Proton_antipo_N"/>
</dbReference>
<evidence type="ECO:0000256" key="15">
    <source>
        <dbReference type="ARBA" id="ARBA00049551"/>
    </source>
</evidence>
<protein>
    <recommendedName>
        <fullName evidence="3 16">NADH-ubiquinone oxidoreductase chain 5</fullName>
        <ecNumber evidence="2 16">7.1.1.2</ecNumber>
    </recommendedName>
</protein>
<feature type="transmembrane region" description="Helical" evidence="16">
    <location>
        <begin position="241"/>
        <end position="264"/>
    </location>
</feature>
<feature type="transmembrane region" description="Helical" evidence="16">
    <location>
        <begin position="115"/>
        <end position="134"/>
    </location>
</feature>
<feature type="transmembrane region" description="Helical" evidence="16">
    <location>
        <begin position="333"/>
        <end position="356"/>
    </location>
</feature>
<dbReference type="EMBL" id="KJ534306">
    <property type="protein sequence ID" value="AHZ60665.1"/>
    <property type="molecule type" value="Genomic_DNA"/>
</dbReference>
<evidence type="ECO:0000256" key="7">
    <source>
        <dbReference type="ARBA" id="ARBA00022792"/>
    </source>
</evidence>
<dbReference type="AlphaFoldDB" id="A0A059UAI5"/>
<evidence type="ECO:0000256" key="10">
    <source>
        <dbReference type="ARBA" id="ARBA00022989"/>
    </source>
</evidence>
<feature type="transmembrane region" description="Helical" evidence="16">
    <location>
        <begin position="457"/>
        <end position="476"/>
    </location>
</feature>
<feature type="transmembrane region" description="Helical" evidence="16">
    <location>
        <begin position="91"/>
        <end position="109"/>
    </location>
</feature>
<gene>
    <name evidence="20" type="primary">ND5</name>
</gene>
<dbReference type="InterPro" id="IPR003945">
    <property type="entry name" value="NU5C-like"/>
</dbReference>
<evidence type="ECO:0000256" key="12">
    <source>
        <dbReference type="ARBA" id="ARBA00023075"/>
    </source>
</evidence>
<sequence length="572" mass="64980">MKFYKKAGSMASIFLMSWFMLMLNYSMFLIYYNKSVLLEMVFFEVHSVNINIPIIFDWSSTMFSFIVCFISFCVMIFSMSYMSGDIFISRFIFIVMLFVLSMNFLIFIPNLVSLLLGWDGLGLVSFCLVIYYQNYKSLGAGLMTAFMNRIGDVGILMSVGWMFSQGHWDSAFMWDFNFCNFSIMMIVIAGMTKSAQIPFCSWLPAAMAAPTPVSALVHSSTLVTAGVFLLVRFFYFLDTLWLFKPFILSISVMTMLMAGIAANYEMDLKKVIALSTLSQLGVMMFSIGLGLPIFALMHLFTHALFKALLFLCAGGIIHLHFNNQDVRKMSQLWIQLPVSSTCFNIANLALCGVPFFAGFYSKDFIIEMMILNQMNLFLGILVFLATSLTVAYSVRLSVHIFWNNMTQPVFICSSDEDFYIILPILILTMGAIFGGSVLSWVLLSPVCSPFLNLFDKLLTLFIVLSSGLISFLLFNIMKIKKKSVYFDFFSYMWFMSILSNNFVSLKTLSLSFLLFKVLDSNWLEILGGEGLISILSFSSKKNQYNQKNLFNSLLGLSLLGIFFIPSFIFLFN</sequence>
<name>A0A059UAI5_9MOLL</name>
<comment type="subcellular location">
    <subcellularLocation>
        <location evidence="1">Mitochondrion inner membrane</location>
        <topology evidence="1">Multi-pass membrane protein</topology>
    </subcellularLocation>
</comment>
<feature type="transmembrane region" description="Helical" evidence="16">
    <location>
        <begin position="183"/>
        <end position="203"/>
    </location>
</feature>
<evidence type="ECO:0000256" key="5">
    <source>
        <dbReference type="ARBA" id="ARBA00022660"/>
    </source>
</evidence>
<dbReference type="GeneID" id="19524171"/>
<dbReference type="Pfam" id="PF00361">
    <property type="entry name" value="Proton_antipo_M"/>
    <property type="match status" value="1"/>
</dbReference>
<feature type="transmembrane region" description="Helical" evidence="16">
    <location>
        <begin position="12"/>
        <end position="32"/>
    </location>
</feature>
<dbReference type="PANTHER" id="PTHR42829">
    <property type="entry name" value="NADH-UBIQUINONE OXIDOREDUCTASE CHAIN 5"/>
    <property type="match status" value="1"/>
</dbReference>
<dbReference type="GO" id="GO:0015990">
    <property type="term" value="P:electron transport coupled proton transport"/>
    <property type="evidence" value="ECO:0007669"/>
    <property type="project" value="TreeGrafter"/>
</dbReference>
<dbReference type="PANTHER" id="PTHR42829:SF2">
    <property type="entry name" value="NADH-UBIQUINONE OXIDOREDUCTASE CHAIN 5"/>
    <property type="match status" value="1"/>
</dbReference>
<feature type="transmembrane region" description="Helical" evidence="16">
    <location>
        <begin position="146"/>
        <end position="163"/>
    </location>
</feature>
<keyword evidence="11 16" id="KW-0520">NAD</keyword>
<keyword evidence="10 16" id="KW-1133">Transmembrane helix</keyword>
<feature type="domain" description="NADH:quinone oxidoreductase/Mrp antiporter transmembrane" evidence="17">
    <location>
        <begin position="110"/>
        <end position="384"/>
    </location>
</feature>
<evidence type="ECO:0000256" key="6">
    <source>
        <dbReference type="ARBA" id="ARBA00022692"/>
    </source>
</evidence>
<dbReference type="GO" id="GO:0042773">
    <property type="term" value="P:ATP synthesis coupled electron transport"/>
    <property type="evidence" value="ECO:0007669"/>
    <property type="project" value="InterPro"/>
</dbReference>
<comment type="catalytic activity">
    <reaction evidence="15 16">
        <text>a ubiquinone + NADH + 5 H(+)(in) = a ubiquinol + NAD(+) + 4 H(+)(out)</text>
        <dbReference type="Rhea" id="RHEA:29091"/>
        <dbReference type="Rhea" id="RHEA-COMP:9565"/>
        <dbReference type="Rhea" id="RHEA-COMP:9566"/>
        <dbReference type="ChEBI" id="CHEBI:15378"/>
        <dbReference type="ChEBI" id="CHEBI:16389"/>
        <dbReference type="ChEBI" id="CHEBI:17976"/>
        <dbReference type="ChEBI" id="CHEBI:57540"/>
        <dbReference type="ChEBI" id="CHEBI:57945"/>
        <dbReference type="EC" id="7.1.1.2"/>
    </reaction>
</comment>
<evidence type="ECO:0000259" key="18">
    <source>
        <dbReference type="Pfam" id="PF00662"/>
    </source>
</evidence>
<dbReference type="GO" id="GO:0008137">
    <property type="term" value="F:NADH dehydrogenase (ubiquinone) activity"/>
    <property type="evidence" value="ECO:0007669"/>
    <property type="project" value="UniProtKB-EC"/>
</dbReference>
<keyword evidence="9" id="KW-0249">Electron transport</keyword>
<keyword evidence="14 16" id="KW-0472">Membrane</keyword>
<feature type="transmembrane region" description="Helical" evidence="16">
    <location>
        <begin position="52"/>
        <end position="79"/>
    </location>
</feature>
<evidence type="ECO:0000256" key="2">
    <source>
        <dbReference type="ARBA" id="ARBA00012944"/>
    </source>
</evidence>
<dbReference type="RefSeq" id="YP_009034059.1">
    <property type="nucleotide sequence ID" value="NC_024173.1"/>
</dbReference>
<evidence type="ECO:0000256" key="3">
    <source>
        <dbReference type="ARBA" id="ARBA00021096"/>
    </source>
</evidence>
<dbReference type="EC" id="7.1.1.2" evidence="2 16"/>
<dbReference type="CTD" id="4540"/>
<evidence type="ECO:0000259" key="19">
    <source>
        <dbReference type="Pfam" id="PF06455"/>
    </source>
</evidence>
<evidence type="ECO:0000256" key="1">
    <source>
        <dbReference type="ARBA" id="ARBA00004448"/>
    </source>
</evidence>
<evidence type="ECO:0000256" key="16">
    <source>
        <dbReference type="RuleBase" id="RU003404"/>
    </source>
</evidence>
<accession>A0A059UAI5</accession>
<comment type="similarity">
    <text evidence="16">Belongs to the complex I subunit 5 family.</text>
</comment>
<evidence type="ECO:0000256" key="8">
    <source>
        <dbReference type="ARBA" id="ARBA00022967"/>
    </source>
</evidence>
<evidence type="ECO:0000256" key="14">
    <source>
        <dbReference type="ARBA" id="ARBA00023136"/>
    </source>
</evidence>